<gene>
    <name evidence="1" type="ORF">UFOPK2169_01870</name>
</gene>
<name>A0A6J6M911_9ZZZZ</name>
<proteinExistence type="predicted"/>
<dbReference type="EMBL" id="CAEZWE010000138">
    <property type="protein sequence ID" value="CAB4669235.1"/>
    <property type="molecule type" value="Genomic_DNA"/>
</dbReference>
<evidence type="ECO:0000313" key="1">
    <source>
        <dbReference type="EMBL" id="CAB4669235.1"/>
    </source>
</evidence>
<accession>A0A6J6M911</accession>
<sequence>MPVSRIFTHEFLRDTLFSTTSKDIADYDEHIKRLRILPMRLGTVRRKLTGGGFLAVALMSFISSCGTSVTDVCSQAVSVPSFSTRFIMGLDNFSEDQYENLRVDSLRTRTTVSQLQDLYPDDVGVGAVLQKLDSFIDAMDSTQWDVSLALRNPTAVQGAMSLGSTETIAQANQIDALVIALCGLPSTFVPNDAPGATLPMPWIPAPNDTEPDTNIVNDESEIYALGEMVGTLFQLTLTPDEVRCIGQELVDVVDKSDATSNSQQYQMQFQKAFDVCEIPFTLPVE</sequence>
<dbReference type="AlphaFoldDB" id="A0A6J6M911"/>
<organism evidence="1">
    <name type="scientific">freshwater metagenome</name>
    <dbReference type="NCBI Taxonomy" id="449393"/>
    <lineage>
        <taxon>unclassified sequences</taxon>
        <taxon>metagenomes</taxon>
        <taxon>ecological metagenomes</taxon>
    </lineage>
</organism>
<protein>
    <submittedName>
        <fullName evidence="1">Unannotated protein</fullName>
    </submittedName>
</protein>
<reference evidence="1" key="1">
    <citation type="submission" date="2020-05" db="EMBL/GenBank/DDBJ databases">
        <authorList>
            <person name="Chiriac C."/>
            <person name="Salcher M."/>
            <person name="Ghai R."/>
            <person name="Kavagutti S V."/>
        </authorList>
    </citation>
    <scope>NUCLEOTIDE SEQUENCE</scope>
</reference>